<dbReference type="PANTHER" id="PTHR11496:SF83">
    <property type="entry name" value="HYDROXYACID-OXOACID TRANSHYDROGENASE, MITOCHONDRIAL"/>
    <property type="match status" value="1"/>
</dbReference>
<evidence type="ECO:0000259" key="4">
    <source>
        <dbReference type="Pfam" id="PF25137"/>
    </source>
</evidence>
<comment type="caution">
    <text evidence="5">The sequence shown here is derived from an EMBL/GenBank/DDBJ whole genome shotgun (WGS) entry which is preliminary data.</text>
</comment>
<reference evidence="5 6" key="1">
    <citation type="submission" date="2017-11" db="EMBL/GenBank/DDBJ databases">
        <title>Sequencing the genomes of 1000 actinobacteria strains.</title>
        <authorList>
            <person name="Klenk H.-P."/>
        </authorList>
    </citation>
    <scope>NUCLEOTIDE SEQUENCE [LARGE SCALE GENOMIC DNA]</scope>
    <source>
        <strain evidence="5 6">DSM 12798</strain>
    </source>
</reference>
<sequence length="362" mass="37990">MSLEFLHTTLGQRVLFGSGKASQHLVEEVERLGAKRIMVIASGFEAQMAREVAADIDVALWHHEVVMHVPLDVAQRARQTAADNEIDLLVCVGGGSTTGLAKAVAMTTALPIVAVPTTYAGSEATNVWGLTEDEFKRTGVDDKVLPVTVIYDAQLTLSLPVELSIASGLNGMAHCIDSMWGPRVDPINMALSAEGIRALASGLSRITKDPLDLDGREQALYGAYLSAVAFASAGSGIHHKICHVLGGTFNLPHAQTHATVLPYVLAFNAAAAPEAAERIAAALGSDDALDGLQKLRAQLDAPKALADYGFTEADIPLAVSTVLPLIPANNPQAPTEENLTALLSAALRGEDPATLFTPVLNG</sequence>
<dbReference type="Pfam" id="PF25137">
    <property type="entry name" value="ADH_Fe_C"/>
    <property type="match status" value="1"/>
</dbReference>
<evidence type="ECO:0000313" key="5">
    <source>
        <dbReference type="EMBL" id="PJJ45175.1"/>
    </source>
</evidence>
<dbReference type="CDD" id="cd08177">
    <property type="entry name" value="MAR"/>
    <property type="match status" value="1"/>
</dbReference>
<dbReference type="InterPro" id="IPR001670">
    <property type="entry name" value="ADH_Fe/GldA"/>
</dbReference>
<keyword evidence="6" id="KW-1185">Reference proteome</keyword>
<dbReference type="InterPro" id="IPR039697">
    <property type="entry name" value="Alcohol_dehydrogenase_Fe"/>
</dbReference>
<proteinExistence type="predicted"/>
<dbReference type="RefSeq" id="WP_066142336.1">
    <property type="nucleotide sequence ID" value="NZ_PGEY01000001.1"/>
</dbReference>
<organism evidence="5 6">
    <name type="scientific">Glutamicibacter mysorens</name>
    <dbReference type="NCBI Taxonomy" id="257984"/>
    <lineage>
        <taxon>Bacteria</taxon>
        <taxon>Bacillati</taxon>
        <taxon>Actinomycetota</taxon>
        <taxon>Actinomycetes</taxon>
        <taxon>Micrococcales</taxon>
        <taxon>Micrococcaceae</taxon>
        <taxon>Glutamicibacter</taxon>
    </lineage>
</organism>
<dbReference type="Gene3D" id="1.20.1090.10">
    <property type="entry name" value="Dehydroquinate synthase-like - alpha domain"/>
    <property type="match status" value="1"/>
</dbReference>
<accession>A0ABX4N0F4</accession>
<dbReference type="Proteomes" id="UP000229263">
    <property type="component" value="Unassembled WGS sequence"/>
</dbReference>
<dbReference type="InterPro" id="IPR056798">
    <property type="entry name" value="ADH_Fe_C"/>
</dbReference>
<evidence type="ECO:0000256" key="2">
    <source>
        <dbReference type="ARBA" id="ARBA00023027"/>
    </source>
</evidence>
<dbReference type="Pfam" id="PF00465">
    <property type="entry name" value="Fe-ADH"/>
    <property type="match status" value="1"/>
</dbReference>
<name>A0ABX4N0F4_9MICC</name>
<dbReference type="Gene3D" id="3.40.50.1970">
    <property type="match status" value="1"/>
</dbReference>
<dbReference type="InterPro" id="IPR034786">
    <property type="entry name" value="MAR"/>
</dbReference>
<feature type="domain" description="Fe-containing alcohol dehydrogenase-like C-terminal" evidence="4">
    <location>
        <begin position="165"/>
        <end position="347"/>
    </location>
</feature>
<dbReference type="PANTHER" id="PTHR11496">
    <property type="entry name" value="ALCOHOL DEHYDROGENASE"/>
    <property type="match status" value="1"/>
</dbReference>
<evidence type="ECO:0000313" key="6">
    <source>
        <dbReference type="Proteomes" id="UP000229263"/>
    </source>
</evidence>
<protein>
    <submittedName>
        <fullName evidence="5">Maleylacetate reductase</fullName>
    </submittedName>
</protein>
<keyword evidence="2" id="KW-0520">NAD</keyword>
<evidence type="ECO:0000259" key="3">
    <source>
        <dbReference type="Pfam" id="PF00465"/>
    </source>
</evidence>
<keyword evidence="1" id="KW-0560">Oxidoreductase</keyword>
<evidence type="ECO:0000256" key="1">
    <source>
        <dbReference type="ARBA" id="ARBA00023002"/>
    </source>
</evidence>
<dbReference type="EMBL" id="PGEY01000001">
    <property type="protein sequence ID" value="PJJ45175.1"/>
    <property type="molecule type" value="Genomic_DNA"/>
</dbReference>
<feature type="domain" description="Alcohol dehydrogenase iron-type/glycerol dehydrogenase GldA" evidence="3">
    <location>
        <begin position="12"/>
        <end position="152"/>
    </location>
</feature>
<dbReference type="SUPFAM" id="SSF56796">
    <property type="entry name" value="Dehydroquinate synthase-like"/>
    <property type="match status" value="1"/>
</dbReference>
<gene>
    <name evidence="5" type="ORF">ATK23_2431</name>
</gene>